<evidence type="ECO:0000313" key="3">
    <source>
        <dbReference type="Proteomes" id="UP000005207"/>
    </source>
</evidence>
<dbReference type="Proteomes" id="UP000005207">
    <property type="component" value="Linkage group LG3"/>
</dbReference>
<dbReference type="CDD" id="cd00037">
    <property type="entry name" value="CLECT"/>
    <property type="match status" value="1"/>
</dbReference>
<reference evidence="2" key="2">
    <citation type="submission" date="2025-08" db="UniProtKB">
        <authorList>
            <consortium name="Ensembl"/>
        </authorList>
    </citation>
    <scope>IDENTIFICATION</scope>
</reference>
<evidence type="ECO:0000313" key="2">
    <source>
        <dbReference type="Ensembl" id="ENSONIP00000027735.1"/>
    </source>
</evidence>
<dbReference type="InterPro" id="IPR016186">
    <property type="entry name" value="C-type_lectin-like/link_sf"/>
</dbReference>
<dbReference type="InterPro" id="IPR001304">
    <property type="entry name" value="C-type_lectin-like"/>
</dbReference>
<protein>
    <recommendedName>
        <fullName evidence="1">C-type lectin domain-containing protein</fullName>
    </recommendedName>
</protein>
<name>A0A669AX88_ORENI</name>
<accession>A0A669AX88</accession>
<feature type="domain" description="C-type lectin" evidence="1">
    <location>
        <begin position="43"/>
        <end position="103"/>
    </location>
</feature>
<dbReference type="AlphaFoldDB" id="A0A669AX88"/>
<dbReference type="GeneTree" id="ENSGT01150000287167"/>
<evidence type="ECO:0000259" key="1">
    <source>
        <dbReference type="PROSITE" id="PS50041"/>
    </source>
</evidence>
<dbReference type="Pfam" id="PF00059">
    <property type="entry name" value="Lectin_C"/>
    <property type="match status" value="1"/>
</dbReference>
<keyword evidence="3" id="KW-1185">Reference proteome</keyword>
<dbReference type="InParanoid" id="A0A669AX88"/>
<reference evidence="3" key="1">
    <citation type="submission" date="2012-01" db="EMBL/GenBank/DDBJ databases">
        <title>The Genome Sequence of Oreochromis niloticus (Nile Tilapia).</title>
        <authorList>
            <consortium name="Broad Institute Genome Assembly Team"/>
            <consortium name="Broad Institute Sequencing Platform"/>
            <person name="Di Palma F."/>
            <person name="Johnson J."/>
            <person name="Lander E.S."/>
            <person name="Lindblad-Toh K."/>
        </authorList>
    </citation>
    <scope>NUCLEOTIDE SEQUENCE [LARGE SCALE GENOMIC DNA]</scope>
</reference>
<dbReference type="Gene3D" id="3.10.100.10">
    <property type="entry name" value="Mannose-Binding Protein A, subunit A"/>
    <property type="match status" value="1"/>
</dbReference>
<dbReference type="InterPro" id="IPR016187">
    <property type="entry name" value="CTDL_fold"/>
</dbReference>
<organism evidence="2 3">
    <name type="scientific">Oreochromis niloticus</name>
    <name type="common">Nile tilapia</name>
    <name type="synonym">Tilapia nilotica</name>
    <dbReference type="NCBI Taxonomy" id="8128"/>
    <lineage>
        <taxon>Eukaryota</taxon>
        <taxon>Metazoa</taxon>
        <taxon>Chordata</taxon>
        <taxon>Craniata</taxon>
        <taxon>Vertebrata</taxon>
        <taxon>Euteleostomi</taxon>
        <taxon>Actinopterygii</taxon>
        <taxon>Neopterygii</taxon>
        <taxon>Teleostei</taxon>
        <taxon>Neoteleostei</taxon>
        <taxon>Acanthomorphata</taxon>
        <taxon>Ovalentaria</taxon>
        <taxon>Cichlomorphae</taxon>
        <taxon>Cichliformes</taxon>
        <taxon>Cichlidae</taxon>
        <taxon>African cichlids</taxon>
        <taxon>Pseudocrenilabrinae</taxon>
        <taxon>Oreochromini</taxon>
        <taxon>Oreochromis</taxon>
    </lineage>
</organism>
<dbReference type="InterPro" id="IPR050111">
    <property type="entry name" value="C-type_lectin/snaclec_domain"/>
</dbReference>
<sequence>HRKRRLFKTPFMRLGVDEDYRVRHTTSKVSCSPRGCPYGWTWFRNRCFRYVPRRMNWVAAEKNCQSMKANLASVHSAEENQNIQKVIKATSLNESRTWIGGTDCQMVIYPNKS</sequence>
<dbReference type="PROSITE" id="PS50041">
    <property type="entry name" value="C_TYPE_LECTIN_2"/>
    <property type="match status" value="1"/>
</dbReference>
<dbReference type="PANTHER" id="PTHR22803">
    <property type="entry name" value="MANNOSE, PHOSPHOLIPASE, LECTIN RECEPTOR RELATED"/>
    <property type="match status" value="1"/>
</dbReference>
<reference evidence="2" key="3">
    <citation type="submission" date="2025-09" db="UniProtKB">
        <authorList>
            <consortium name="Ensembl"/>
        </authorList>
    </citation>
    <scope>IDENTIFICATION</scope>
</reference>
<dbReference type="SUPFAM" id="SSF56436">
    <property type="entry name" value="C-type lectin-like"/>
    <property type="match status" value="1"/>
</dbReference>
<dbReference type="Ensembl" id="ENSONIT00000037237.1">
    <property type="protein sequence ID" value="ENSONIP00000027735.1"/>
    <property type="gene ID" value="ENSONIG00000032088.1"/>
</dbReference>
<proteinExistence type="predicted"/>